<dbReference type="Proteomes" id="UP000606786">
    <property type="component" value="Unassembled WGS sequence"/>
</dbReference>
<dbReference type="EMBL" id="CAJHJT010000012">
    <property type="protein sequence ID" value="CAD6999446.1"/>
    <property type="molecule type" value="Genomic_DNA"/>
</dbReference>
<feature type="transmembrane region" description="Helical" evidence="1">
    <location>
        <begin position="80"/>
        <end position="102"/>
    </location>
</feature>
<keyword evidence="1" id="KW-1133">Transmembrane helix</keyword>
<gene>
    <name evidence="2" type="ORF">CCAP1982_LOCUS7971</name>
</gene>
<organism evidence="2 3">
    <name type="scientific">Ceratitis capitata</name>
    <name type="common">Mediterranean fruit fly</name>
    <name type="synonym">Tephritis capitata</name>
    <dbReference type="NCBI Taxonomy" id="7213"/>
    <lineage>
        <taxon>Eukaryota</taxon>
        <taxon>Metazoa</taxon>
        <taxon>Ecdysozoa</taxon>
        <taxon>Arthropoda</taxon>
        <taxon>Hexapoda</taxon>
        <taxon>Insecta</taxon>
        <taxon>Pterygota</taxon>
        <taxon>Neoptera</taxon>
        <taxon>Endopterygota</taxon>
        <taxon>Diptera</taxon>
        <taxon>Brachycera</taxon>
        <taxon>Muscomorpha</taxon>
        <taxon>Tephritoidea</taxon>
        <taxon>Tephritidae</taxon>
        <taxon>Ceratitis</taxon>
        <taxon>Ceratitis</taxon>
    </lineage>
</organism>
<evidence type="ECO:0000256" key="1">
    <source>
        <dbReference type="SAM" id="Phobius"/>
    </source>
</evidence>
<keyword evidence="1" id="KW-0812">Transmembrane</keyword>
<protein>
    <submittedName>
        <fullName evidence="2">(Mediterranean fruit fly) hypothetical protein</fullName>
    </submittedName>
</protein>
<dbReference type="AlphaFoldDB" id="A0A811UNM7"/>
<accession>A0A811UNM7</accession>
<name>A0A811UNM7_CERCA</name>
<keyword evidence="1" id="KW-0472">Membrane</keyword>
<sequence length="105" mass="12448">MFCLQQKQKTQNVQQENKLFLVHTDTVEDFARSFENTSFSNAKANPNHKKNLLPIYRTIRCANVRMLVPTCVCVHVYVCFYYYIFYFYFIFLRISLTAWLLAVGA</sequence>
<evidence type="ECO:0000313" key="3">
    <source>
        <dbReference type="Proteomes" id="UP000606786"/>
    </source>
</evidence>
<reference evidence="2" key="1">
    <citation type="submission" date="2020-11" db="EMBL/GenBank/DDBJ databases">
        <authorList>
            <person name="Whitehead M."/>
        </authorList>
    </citation>
    <scope>NUCLEOTIDE SEQUENCE</scope>
    <source>
        <strain evidence="2">EGII</strain>
    </source>
</reference>
<proteinExistence type="predicted"/>
<evidence type="ECO:0000313" key="2">
    <source>
        <dbReference type="EMBL" id="CAD6999446.1"/>
    </source>
</evidence>
<comment type="caution">
    <text evidence="2">The sequence shown here is derived from an EMBL/GenBank/DDBJ whole genome shotgun (WGS) entry which is preliminary data.</text>
</comment>
<keyword evidence="3" id="KW-1185">Reference proteome</keyword>